<keyword evidence="2" id="KW-1003">Cell membrane</keyword>
<dbReference type="FunFam" id="3.40.50.2300:FF:000752">
    <property type="entry name" value="Uncharacterized protein"/>
    <property type="match status" value="1"/>
</dbReference>
<feature type="domain" description="Receptor ligand binding region" evidence="12">
    <location>
        <begin position="224"/>
        <end position="712"/>
    </location>
</feature>
<evidence type="ECO:0000256" key="5">
    <source>
        <dbReference type="ARBA" id="ARBA00022989"/>
    </source>
</evidence>
<gene>
    <name evidence="13" type="ORF">MMEN_LOCUS18290</name>
</gene>
<dbReference type="InterPro" id="IPR000337">
    <property type="entry name" value="GPCR_3"/>
</dbReference>
<keyword evidence="9" id="KW-0325">Glycoprotein</keyword>
<keyword evidence="3" id="KW-0812">Transmembrane</keyword>
<dbReference type="Pfam" id="PF01094">
    <property type="entry name" value="ANF_receptor"/>
    <property type="match status" value="4"/>
</dbReference>
<evidence type="ECO:0000313" key="13">
    <source>
        <dbReference type="EMBL" id="CAG6001841.1"/>
    </source>
</evidence>
<dbReference type="SUPFAM" id="SSF53822">
    <property type="entry name" value="Periplasmic binding protein-like I"/>
    <property type="match status" value="4"/>
</dbReference>
<proteinExistence type="predicted"/>
<comment type="caution">
    <text evidence="13">The sequence shown here is derived from an EMBL/GenBank/DDBJ whole genome shotgun (WGS) entry which is preliminary data.</text>
</comment>
<dbReference type="Gene3D" id="2.10.50.30">
    <property type="entry name" value="GPCR, family 3, nine cysteines domain"/>
    <property type="match status" value="1"/>
</dbReference>
<evidence type="ECO:0000313" key="14">
    <source>
        <dbReference type="Proteomes" id="UP000677803"/>
    </source>
</evidence>
<dbReference type="OrthoDB" id="5984008at2759"/>
<keyword evidence="7" id="KW-0472">Membrane</keyword>
<dbReference type="InterPro" id="IPR028082">
    <property type="entry name" value="Peripla_BP_I"/>
</dbReference>
<dbReference type="FunFam" id="3.40.50.2300:FF:000016">
    <property type="entry name" value="Taste 1 receptor member 2"/>
    <property type="match status" value="1"/>
</dbReference>
<name>A0A8S4BR08_9TELE</name>
<dbReference type="InterPro" id="IPR038550">
    <property type="entry name" value="GPCR_3_9-Cys_sf"/>
</dbReference>
<accession>A0A8S4BR08</accession>
<evidence type="ECO:0000256" key="8">
    <source>
        <dbReference type="ARBA" id="ARBA00023170"/>
    </source>
</evidence>
<feature type="domain" description="Receptor ligand binding region" evidence="12">
    <location>
        <begin position="48"/>
        <end position="170"/>
    </location>
</feature>
<keyword evidence="10" id="KW-0807">Transducer</keyword>
<feature type="domain" description="Receptor ligand binding region" evidence="12">
    <location>
        <begin position="815"/>
        <end position="923"/>
    </location>
</feature>
<evidence type="ECO:0000256" key="6">
    <source>
        <dbReference type="ARBA" id="ARBA00023040"/>
    </source>
</evidence>
<evidence type="ECO:0000256" key="10">
    <source>
        <dbReference type="ARBA" id="ARBA00023224"/>
    </source>
</evidence>
<feature type="non-terminal residue" evidence="13">
    <location>
        <position position="1199"/>
    </location>
</feature>
<keyword evidence="8" id="KW-0675">Receptor</keyword>
<keyword evidence="14" id="KW-1185">Reference proteome</keyword>
<protein>
    <submittedName>
        <fullName evidence="13">(Atlantic silverside) hypothetical protein</fullName>
    </submittedName>
</protein>
<dbReference type="AlphaFoldDB" id="A0A8S4BR08"/>
<evidence type="ECO:0000256" key="9">
    <source>
        <dbReference type="ARBA" id="ARBA00023180"/>
    </source>
</evidence>
<dbReference type="PRINTS" id="PR00248">
    <property type="entry name" value="GPCRMGR"/>
</dbReference>
<evidence type="ECO:0000256" key="2">
    <source>
        <dbReference type="ARBA" id="ARBA00022475"/>
    </source>
</evidence>
<dbReference type="Proteomes" id="UP000677803">
    <property type="component" value="Unassembled WGS sequence"/>
</dbReference>
<dbReference type="PRINTS" id="PR00592">
    <property type="entry name" value="CASENSINGR"/>
</dbReference>
<sequence length="1199" mass="132505">MQSLFKEGDIMIGGIFPVFHKEISRTGTFERKPPGVVCEGFDLRVFRWTQVMIFAVEEINKDSALLPNISLGYRILNSCASPTNALRAVLTLASRPEEIKQNSPCPPSISALIAESGSSQSIAVAGALGPFQVPIVIHVIGGVEEKRRDRLNDLAIEGVSSFDSSSPKCKKLGDSELPALQSEGDVVIGGIFPLHYGTLEPQHTYQSKPQITPCSGFDHRAFRWMMTMVFAIEEINHNSNILPGVHLGYRIMDCCDNVHTSLQALLSLITASNLPNNEDKQTAESENTFDLTNEKDFGKVRLNSVDLTTVMPFKVRNKSNYVNNNETEGGTITQLENSSCLFGSPISAVIGLASSSPTRAMAEALGPFNIPLVSYFATCTCLTNKHLYPSFLRTVPSDLFQVRGLVQLVTFLDWFWVGTLGTTDDYSQYGIQAFSNQFKKEGGCVAFHLTIPKSPTLRDIKQMADRLQSSTAKVVVVFATEGQLLDLFLELIQRNLTGLQWVASEAWVTASLLTSPHFHPLLEGTLGFSFPGARIPGLKEFLLSVRPSSQPGMEFINMFWEEQFGCKLDLGSVRTTKNSADSPSNNKNTSIERQKSSLKLSADDEGVAAKPACTGLEDLSLSPSSYTDVSQVRISYNVYKAVYAIAHALHTLLNCGSTGPDKGMCEKHKHFTSKQLLHHLRTVNFTNQFEEKVYFDSNGEPVPLYDIINWQKDDKGGIRFIKVGSYDGSAGQQLQIKQDIITWTGGQFFSALAGFWVHLPFHFGIRPTKPQLEKGELGPATAQDSCLFLGEEQRNSLFADGDVVIGGFSSRALRWMQTMTFAIKEINQRRDLLPHLRLGYHIHDSGDDIPVSLRSSFLLVNGQPKRGLGAESVSNNQSVKKGNSLTCGAVERTVSSVIIGDAGSGVSMALLRSLGSFHIPLMSSAKVIINFSGESEMQSILRETRLRNITGLQWIASEAWATARSLWEKSGHLLMGTLGFAIQRAAMIPGLQQHLTNLTPSSIQNQAYFAEFWEETFKCQLNGSMDSKPSGVENHSNRVPCEGSEDLKHVYSPYSDVTQLRVSYNVYKAVYLVAHALQDMSNCITGAGPFLNGTCADSKHFQPWQLIYYMKRANFSALGEKVNFDQNGDPIAYYDLMNWQKRPDGSLHLVKVGFYDASLPADSLECSRCSEDTWPNKDRNICIPKAIEYLSFDEPMGFL</sequence>
<evidence type="ECO:0000256" key="1">
    <source>
        <dbReference type="ARBA" id="ARBA00004651"/>
    </source>
</evidence>
<evidence type="ECO:0000259" key="12">
    <source>
        <dbReference type="Pfam" id="PF01094"/>
    </source>
</evidence>
<dbReference type="GO" id="GO:0004930">
    <property type="term" value="F:G protein-coupled receptor activity"/>
    <property type="evidence" value="ECO:0007669"/>
    <property type="project" value="UniProtKB-KW"/>
</dbReference>
<dbReference type="GO" id="GO:0005886">
    <property type="term" value="C:plasma membrane"/>
    <property type="evidence" value="ECO:0007669"/>
    <property type="project" value="UniProtKB-SubCell"/>
</dbReference>
<dbReference type="InterPro" id="IPR001828">
    <property type="entry name" value="ANF_lig-bd_rcpt"/>
</dbReference>
<evidence type="ECO:0000256" key="3">
    <source>
        <dbReference type="ARBA" id="ARBA00022692"/>
    </source>
</evidence>
<feature type="region of interest" description="Disordered" evidence="11">
    <location>
        <begin position="575"/>
        <end position="600"/>
    </location>
</feature>
<dbReference type="InterPro" id="IPR000068">
    <property type="entry name" value="GPCR_3_Ca_sens_rcpt-rel"/>
</dbReference>
<keyword evidence="4" id="KW-0732">Signal</keyword>
<comment type="subcellular location">
    <subcellularLocation>
        <location evidence="1">Cell membrane</location>
        <topology evidence="1">Multi-pass membrane protein</topology>
    </subcellularLocation>
</comment>
<feature type="compositionally biased region" description="Polar residues" evidence="11">
    <location>
        <begin position="575"/>
        <end position="589"/>
    </location>
</feature>
<reference evidence="13" key="1">
    <citation type="submission" date="2021-05" db="EMBL/GenBank/DDBJ databases">
        <authorList>
            <person name="Tigano A."/>
        </authorList>
    </citation>
    <scope>NUCLEOTIDE SEQUENCE</scope>
</reference>
<keyword evidence="5" id="KW-1133">Transmembrane helix</keyword>
<dbReference type="PANTHER" id="PTHR24061:SF579">
    <property type="entry name" value="OLFACTORY RECEPTOR C FAMILY, U1"/>
    <property type="match status" value="1"/>
</dbReference>
<evidence type="ECO:0000256" key="11">
    <source>
        <dbReference type="SAM" id="MobiDB-lite"/>
    </source>
</evidence>
<feature type="domain" description="Receptor ligand binding region" evidence="12">
    <location>
        <begin position="924"/>
        <end position="1141"/>
    </location>
</feature>
<dbReference type="EMBL" id="CAJRST010037777">
    <property type="protein sequence ID" value="CAG6001841.1"/>
    <property type="molecule type" value="Genomic_DNA"/>
</dbReference>
<evidence type="ECO:0000256" key="7">
    <source>
        <dbReference type="ARBA" id="ARBA00023136"/>
    </source>
</evidence>
<evidence type="ECO:0000256" key="4">
    <source>
        <dbReference type="ARBA" id="ARBA00022729"/>
    </source>
</evidence>
<dbReference type="Gene3D" id="3.40.50.2300">
    <property type="match status" value="5"/>
</dbReference>
<organism evidence="13 14">
    <name type="scientific">Menidia menidia</name>
    <name type="common">Atlantic silverside</name>
    <dbReference type="NCBI Taxonomy" id="238744"/>
    <lineage>
        <taxon>Eukaryota</taxon>
        <taxon>Metazoa</taxon>
        <taxon>Chordata</taxon>
        <taxon>Craniata</taxon>
        <taxon>Vertebrata</taxon>
        <taxon>Euteleostomi</taxon>
        <taxon>Actinopterygii</taxon>
        <taxon>Neopterygii</taxon>
        <taxon>Teleostei</taxon>
        <taxon>Neoteleostei</taxon>
        <taxon>Acanthomorphata</taxon>
        <taxon>Ovalentaria</taxon>
        <taxon>Atherinomorphae</taxon>
        <taxon>Atheriniformes</taxon>
        <taxon>Atherinopsidae</taxon>
        <taxon>Menidiinae</taxon>
        <taxon>Menidia</taxon>
    </lineage>
</organism>
<dbReference type="PANTHER" id="PTHR24061">
    <property type="entry name" value="CALCIUM-SENSING RECEPTOR-RELATED"/>
    <property type="match status" value="1"/>
</dbReference>
<keyword evidence="6" id="KW-0297">G-protein coupled receptor</keyword>